<evidence type="ECO:0000256" key="3">
    <source>
        <dbReference type="HAMAP-Rule" id="MF_01440"/>
    </source>
</evidence>
<sequence length="170" mass="18060">MTMMGIGRPKHISQGEFAVGRVEGMSITTILGSCVATCLYDEHSGVGGMNHFLLPEGTGSTASFGVNAMELLINEIIKNGGQRTTLKAKVFGGARMIAGLSDVGAKNGSFVLDFLRREGIQCLGQSLGGTQARRVEFWPNGGRARQRLLGEAQVIETPPPPPPSNDVELF</sequence>
<comment type="function">
    <text evidence="3">Probably deamidates glutamine residues to glutamate on methyl-accepting chemotaxis receptors (MCPs), playing an important role in chemotaxis.</text>
</comment>
<evidence type="ECO:0000256" key="2">
    <source>
        <dbReference type="ARBA" id="ARBA00022801"/>
    </source>
</evidence>
<accession>A0ABZ1DYK1</accession>
<dbReference type="PANTHER" id="PTHR35147">
    <property type="entry name" value="CHEMORECEPTOR GLUTAMINE DEAMIDASE CHED-RELATED"/>
    <property type="match status" value="1"/>
</dbReference>
<dbReference type="Gene3D" id="3.30.1330.200">
    <property type="match status" value="1"/>
</dbReference>
<dbReference type="InterPro" id="IPR038592">
    <property type="entry name" value="CheD-like_sf"/>
</dbReference>
<evidence type="ECO:0000313" key="4">
    <source>
        <dbReference type="EMBL" id="WRY33311.1"/>
    </source>
</evidence>
<dbReference type="PANTHER" id="PTHR35147:SF2">
    <property type="entry name" value="CHEMORECEPTOR GLUTAMINE DEAMIDASE CHED-RELATED"/>
    <property type="match status" value="1"/>
</dbReference>
<dbReference type="SUPFAM" id="SSF64438">
    <property type="entry name" value="CNF1/YfiH-like putative cysteine hydrolases"/>
    <property type="match status" value="1"/>
</dbReference>
<evidence type="ECO:0000256" key="1">
    <source>
        <dbReference type="ARBA" id="ARBA00022500"/>
    </source>
</evidence>
<dbReference type="CDD" id="cd16352">
    <property type="entry name" value="CheD"/>
    <property type="match status" value="1"/>
</dbReference>
<name>A0ABZ1DYK1_9RHOB</name>
<dbReference type="HAMAP" id="MF_01440">
    <property type="entry name" value="CheD"/>
    <property type="match status" value="1"/>
</dbReference>
<dbReference type="EC" id="3.5.1.44" evidence="3"/>
<organism evidence="4 5">
    <name type="scientific">Thioclava litoralis</name>
    <dbReference type="NCBI Taxonomy" id="3076557"/>
    <lineage>
        <taxon>Bacteria</taxon>
        <taxon>Pseudomonadati</taxon>
        <taxon>Pseudomonadota</taxon>
        <taxon>Alphaproteobacteria</taxon>
        <taxon>Rhodobacterales</taxon>
        <taxon>Paracoccaceae</taxon>
        <taxon>Thioclava</taxon>
    </lineage>
</organism>
<keyword evidence="1 3" id="KW-0145">Chemotaxis</keyword>
<dbReference type="InterPro" id="IPR005659">
    <property type="entry name" value="Chemorcpt_Glu_NH3ase_CheD"/>
</dbReference>
<comment type="catalytic activity">
    <reaction evidence="3">
        <text>L-glutaminyl-[protein] + H2O = L-glutamyl-[protein] + NH4(+)</text>
        <dbReference type="Rhea" id="RHEA:16441"/>
        <dbReference type="Rhea" id="RHEA-COMP:10207"/>
        <dbReference type="Rhea" id="RHEA-COMP:10208"/>
        <dbReference type="ChEBI" id="CHEBI:15377"/>
        <dbReference type="ChEBI" id="CHEBI:28938"/>
        <dbReference type="ChEBI" id="CHEBI:29973"/>
        <dbReference type="ChEBI" id="CHEBI:30011"/>
        <dbReference type="EC" id="3.5.1.44"/>
    </reaction>
</comment>
<dbReference type="RefSeq" id="WP_339107102.1">
    <property type="nucleotide sequence ID" value="NZ_CP135443.1"/>
</dbReference>
<comment type="similarity">
    <text evidence="3">Belongs to the CheD family.</text>
</comment>
<dbReference type="EMBL" id="CP135443">
    <property type="protein sequence ID" value="WRY33311.1"/>
    <property type="molecule type" value="Genomic_DNA"/>
</dbReference>
<dbReference type="InterPro" id="IPR011324">
    <property type="entry name" value="Cytotoxic_necrot_fac-like_cat"/>
</dbReference>
<dbReference type="Proteomes" id="UP001623290">
    <property type="component" value="Chromosome"/>
</dbReference>
<keyword evidence="5" id="KW-1185">Reference proteome</keyword>
<protein>
    <recommendedName>
        <fullName evidence="3">Probable chemoreceptor glutamine deamidase CheD</fullName>
        <ecNumber evidence="3">3.5.1.44</ecNumber>
    </recommendedName>
</protein>
<evidence type="ECO:0000313" key="5">
    <source>
        <dbReference type="Proteomes" id="UP001623290"/>
    </source>
</evidence>
<keyword evidence="2 3" id="KW-0378">Hydrolase</keyword>
<proteinExistence type="inferred from homology"/>
<reference evidence="4 5" key="1">
    <citation type="submission" date="2023-09" db="EMBL/GenBank/DDBJ databases">
        <title>Thioclava shenzhenensis sp. nov., a multidrug resistant bacteria-antagonizing species isolated from coastal seawater.</title>
        <authorList>
            <person name="Long M."/>
        </authorList>
    </citation>
    <scope>NUCLEOTIDE SEQUENCE [LARGE SCALE GENOMIC DNA]</scope>
    <source>
        <strain evidence="4 5">FTW29</strain>
    </source>
</reference>
<gene>
    <name evidence="3" type="primary">cheD</name>
    <name evidence="4" type="ORF">RPE78_11555</name>
</gene>
<dbReference type="Pfam" id="PF03975">
    <property type="entry name" value="CheD"/>
    <property type="match status" value="1"/>
</dbReference>